<dbReference type="EMBL" id="JGZK01000006">
    <property type="protein sequence ID" value="KFI85734.1"/>
    <property type="molecule type" value="Genomic_DNA"/>
</dbReference>
<dbReference type="InterPro" id="IPR037022">
    <property type="entry name" value="Formyl_trans_C_sf"/>
</dbReference>
<dbReference type="HAMAP" id="MF_00182">
    <property type="entry name" value="Formyl_trans"/>
    <property type="match status" value="1"/>
</dbReference>
<evidence type="ECO:0000256" key="3">
    <source>
        <dbReference type="ARBA" id="ARBA00012261"/>
    </source>
</evidence>
<dbReference type="PANTHER" id="PTHR11138">
    <property type="entry name" value="METHIONYL-TRNA FORMYLTRANSFERASE"/>
    <property type="match status" value="1"/>
</dbReference>
<dbReference type="SUPFAM" id="SSF50486">
    <property type="entry name" value="FMT C-terminal domain-like"/>
    <property type="match status" value="1"/>
</dbReference>
<comment type="function">
    <text evidence="1 8">Attaches a formyl group to the free amino group of methionyl-tRNA(fMet). The formyl group appears to play a dual role in the initiator identity of N-formylmethionyl-tRNA by promoting its recognition by IF2 and preventing the misappropriation of this tRNA by the elongation apparatus.</text>
</comment>
<dbReference type="OrthoDB" id="9802815at2"/>
<organism evidence="11 12">
    <name type="scientific">Bifidobacterium reuteri DSM 23975</name>
    <dbReference type="NCBI Taxonomy" id="1437610"/>
    <lineage>
        <taxon>Bacteria</taxon>
        <taxon>Bacillati</taxon>
        <taxon>Actinomycetota</taxon>
        <taxon>Actinomycetes</taxon>
        <taxon>Bifidobacteriales</taxon>
        <taxon>Bifidobacteriaceae</taxon>
        <taxon>Bifidobacterium</taxon>
    </lineage>
</organism>
<dbReference type="InterPro" id="IPR002376">
    <property type="entry name" value="Formyl_transf_N"/>
</dbReference>
<accession>A0A087CR34</accession>
<name>A0A087CR34_9BIFI</name>
<dbReference type="STRING" id="1437610.BREU_0912"/>
<comment type="catalytic activity">
    <reaction evidence="7 8">
        <text>L-methionyl-tRNA(fMet) + (6R)-10-formyltetrahydrofolate = N-formyl-L-methionyl-tRNA(fMet) + (6S)-5,6,7,8-tetrahydrofolate + H(+)</text>
        <dbReference type="Rhea" id="RHEA:24380"/>
        <dbReference type="Rhea" id="RHEA-COMP:9952"/>
        <dbReference type="Rhea" id="RHEA-COMP:9953"/>
        <dbReference type="ChEBI" id="CHEBI:15378"/>
        <dbReference type="ChEBI" id="CHEBI:57453"/>
        <dbReference type="ChEBI" id="CHEBI:78530"/>
        <dbReference type="ChEBI" id="CHEBI:78844"/>
        <dbReference type="ChEBI" id="CHEBI:195366"/>
        <dbReference type="EC" id="2.1.2.9"/>
    </reaction>
</comment>
<dbReference type="Gene3D" id="3.40.50.170">
    <property type="entry name" value="Formyl transferase, N-terminal domain"/>
    <property type="match status" value="1"/>
</dbReference>
<dbReference type="Gene3D" id="3.10.25.10">
    <property type="entry name" value="Formyl transferase, C-terminal domain"/>
    <property type="match status" value="1"/>
</dbReference>
<dbReference type="Pfam" id="PF02911">
    <property type="entry name" value="Formyl_trans_C"/>
    <property type="match status" value="1"/>
</dbReference>
<evidence type="ECO:0000256" key="2">
    <source>
        <dbReference type="ARBA" id="ARBA00010699"/>
    </source>
</evidence>
<evidence type="ECO:0000256" key="6">
    <source>
        <dbReference type="ARBA" id="ARBA00022917"/>
    </source>
</evidence>
<dbReference type="InterPro" id="IPR005793">
    <property type="entry name" value="Formyl_trans_C"/>
</dbReference>
<evidence type="ECO:0000256" key="1">
    <source>
        <dbReference type="ARBA" id="ARBA00002606"/>
    </source>
</evidence>
<dbReference type="CDD" id="cd08646">
    <property type="entry name" value="FMT_core_Met-tRNA-FMT_N"/>
    <property type="match status" value="1"/>
</dbReference>
<evidence type="ECO:0000256" key="5">
    <source>
        <dbReference type="ARBA" id="ARBA00022679"/>
    </source>
</evidence>
<keyword evidence="12" id="KW-1185">Reference proteome</keyword>
<comment type="similarity">
    <text evidence="2 8">Belongs to the Fmt family.</text>
</comment>
<dbReference type="NCBIfam" id="TIGR00460">
    <property type="entry name" value="fmt"/>
    <property type="match status" value="1"/>
</dbReference>
<dbReference type="PANTHER" id="PTHR11138:SF5">
    <property type="entry name" value="METHIONYL-TRNA FORMYLTRANSFERASE, MITOCHONDRIAL"/>
    <property type="match status" value="1"/>
</dbReference>
<gene>
    <name evidence="8" type="primary">fmt</name>
    <name evidence="11" type="ORF">BREU_0912</name>
</gene>
<evidence type="ECO:0000259" key="9">
    <source>
        <dbReference type="Pfam" id="PF00551"/>
    </source>
</evidence>
<reference evidence="11 12" key="1">
    <citation type="submission" date="2014-03" db="EMBL/GenBank/DDBJ databases">
        <title>Genomics of Bifidobacteria.</title>
        <authorList>
            <person name="Ventura M."/>
            <person name="Milani C."/>
            <person name="Lugli G.A."/>
        </authorList>
    </citation>
    <scope>NUCLEOTIDE SEQUENCE [LARGE SCALE GENOMIC DNA]</scope>
    <source>
        <strain evidence="11 12">DSM 23975</strain>
    </source>
</reference>
<sequence length="337" mass="35281">MLKLVFAGTPDVAVPSLKAFATDPRFEVVGVITRPDAPTGRGRRLTPSPVKAAALELGLPVIDAKPRSPEFLSALSALHADIAAVIAYGNILPKNVLDAVPMGWYNLHFSNLPKWRGAAPAQRAIWAGDTTTGADVFKVGEGLDDGPIVASMTIELGGRETSGELLTLLAQEGAPLYVDALAAVGEGTATFTPQPAEGLEYAHKITVEDARIDWTDAADAIDRQIRACTPQPGAWTELHADGLSGASDTEDATVKVATETAHPLTLHVLAAQPADAGNSNTPMNLKPGELKAGKKNVWVGTGTTALELTQVKAQGKKAMRAADWARGARLSPTACLH</sequence>
<dbReference type="EC" id="2.1.2.9" evidence="3 8"/>
<dbReference type="InterPro" id="IPR041711">
    <property type="entry name" value="Met-tRNA-FMT_N"/>
</dbReference>
<dbReference type="RefSeq" id="WP_044088687.1">
    <property type="nucleotide sequence ID" value="NZ_JDUW01000002.1"/>
</dbReference>
<keyword evidence="6 8" id="KW-0648">Protein biosynthesis</keyword>
<dbReference type="CDD" id="cd08704">
    <property type="entry name" value="Met_tRNA_FMT_C"/>
    <property type="match status" value="1"/>
</dbReference>
<dbReference type="GO" id="GO:0004479">
    <property type="term" value="F:methionyl-tRNA formyltransferase activity"/>
    <property type="evidence" value="ECO:0007669"/>
    <property type="project" value="UniProtKB-UniRule"/>
</dbReference>
<comment type="caution">
    <text evidence="11">The sequence shown here is derived from an EMBL/GenBank/DDBJ whole genome shotgun (WGS) entry which is preliminary data.</text>
</comment>
<dbReference type="Proteomes" id="UP000028984">
    <property type="component" value="Unassembled WGS sequence"/>
</dbReference>
<dbReference type="InterPro" id="IPR005794">
    <property type="entry name" value="Fmt"/>
</dbReference>
<protein>
    <recommendedName>
        <fullName evidence="4 8">Methionyl-tRNA formyltransferase</fullName>
        <ecNumber evidence="3 8">2.1.2.9</ecNumber>
    </recommendedName>
</protein>
<evidence type="ECO:0000313" key="11">
    <source>
        <dbReference type="EMBL" id="KFI85734.1"/>
    </source>
</evidence>
<evidence type="ECO:0000256" key="8">
    <source>
        <dbReference type="HAMAP-Rule" id="MF_00182"/>
    </source>
</evidence>
<evidence type="ECO:0000313" key="12">
    <source>
        <dbReference type="Proteomes" id="UP000028984"/>
    </source>
</evidence>
<dbReference type="InterPro" id="IPR011034">
    <property type="entry name" value="Formyl_transferase-like_C_sf"/>
</dbReference>
<dbReference type="eggNOG" id="COG0223">
    <property type="taxonomic scope" value="Bacteria"/>
</dbReference>
<dbReference type="InterPro" id="IPR036477">
    <property type="entry name" value="Formyl_transf_N_sf"/>
</dbReference>
<dbReference type="AlphaFoldDB" id="A0A087CR34"/>
<dbReference type="Pfam" id="PF00551">
    <property type="entry name" value="Formyl_trans_N"/>
    <property type="match status" value="1"/>
</dbReference>
<proteinExistence type="inferred from homology"/>
<dbReference type="SUPFAM" id="SSF53328">
    <property type="entry name" value="Formyltransferase"/>
    <property type="match status" value="1"/>
</dbReference>
<evidence type="ECO:0000259" key="10">
    <source>
        <dbReference type="Pfam" id="PF02911"/>
    </source>
</evidence>
<dbReference type="GO" id="GO:0005829">
    <property type="term" value="C:cytosol"/>
    <property type="evidence" value="ECO:0007669"/>
    <property type="project" value="TreeGrafter"/>
</dbReference>
<feature type="binding site" evidence="8">
    <location>
        <begin position="110"/>
        <end position="113"/>
    </location>
    <ligand>
        <name>(6S)-5,6,7,8-tetrahydrofolate</name>
        <dbReference type="ChEBI" id="CHEBI:57453"/>
    </ligand>
</feature>
<evidence type="ECO:0000256" key="4">
    <source>
        <dbReference type="ARBA" id="ARBA00016014"/>
    </source>
</evidence>
<feature type="domain" description="Formyl transferase C-terminal" evidence="10">
    <location>
        <begin position="204"/>
        <end position="328"/>
    </location>
</feature>
<evidence type="ECO:0000256" key="7">
    <source>
        <dbReference type="ARBA" id="ARBA00048558"/>
    </source>
</evidence>
<dbReference type="InterPro" id="IPR044135">
    <property type="entry name" value="Met-tRNA-FMT_C"/>
</dbReference>
<keyword evidence="5 8" id="KW-0808">Transferase</keyword>
<feature type="domain" description="Formyl transferase N-terminal" evidence="9">
    <location>
        <begin position="8"/>
        <end position="181"/>
    </location>
</feature>